<evidence type="ECO:0000256" key="1">
    <source>
        <dbReference type="SAM" id="Phobius"/>
    </source>
</evidence>
<dbReference type="EMBL" id="NVVJ01000006">
    <property type="protein sequence ID" value="PCJ27521.1"/>
    <property type="molecule type" value="Genomic_DNA"/>
</dbReference>
<evidence type="ECO:0000313" key="3">
    <source>
        <dbReference type="Proteomes" id="UP000218327"/>
    </source>
</evidence>
<organism evidence="2 3">
    <name type="scientific">SAR86 cluster bacterium</name>
    <dbReference type="NCBI Taxonomy" id="2030880"/>
    <lineage>
        <taxon>Bacteria</taxon>
        <taxon>Pseudomonadati</taxon>
        <taxon>Pseudomonadota</taxon>
        <taxon>Gammaproteobacteria</taxon>
        <taxon>SAR86 cluster</taxon>
    </lineage>
</organism>
<evidence type="ECO:0008006" key="4">
    <source>
        <dbReference type="Google" id="ProtNLM"/>
    </source>
</evidence>
<comment type="caution">
    <text evidence="2">The sequence shown here is derived from an EMBL/GenBank/DDBJ whole genome shotgun (WGS) entry which is preliminary data.</text>
</comment>
<name>A0A2A5B865_9GAMM</name>
<gene>
    <name evidence="2" type="ORF">COA96_03205</name>
</gene>
<feature type="transmembrane region" description="Helical" evidence="1">
    <location>
        <begin position="84"/>
        <end position="102"/>
    </location>
</feature>
<protein>
    <recommendedName>
        <fullName evidence="4">DUF998 domain-containing protein</fullName>
    </recommendedName>
</protein>
<keyword evidence="1" id="KW-0812">Transmembrane</keyword>
<dbReference type="InterPro" id="IPR009339">
    <property type="entry name" value="DUF998"/>
</dbReference>
<keyword evidence="1" id="KW-0472">Membrane</keyword>
<keyword evidence="1" id="KW-1133">Transmembrane helix</keyword>
<feature type="transmembrane region" description="Helical" evidence="1">
    <location>
        <begin position="7"/>
        <end position="29"/>
    </location>
</feature>
<dbReference type="AlphaFoldDB" id="A0A2A5B865"/>
<accession>A0A2A5B865</accession>
<feature type="transmembrane region" description="Helical" evidence="1">
    <location>
        <begin position="153"/>
        <end position="171"/>
    </location>
</feature>
<dbReference type="Pfam" id="PF06197">
    <property type="entry name" value="DUF998"/>
    <property type="match status" value="1"/>
</dbReference>
<evidence type="ECO:0000313" key="2">
    <source>
        <dbReference type="EMBL" id="PCJ27521.1"/>
    </source>
</evidence>
<dbReference type="Proteomes" id="UP000218327">
    <property type="component" value="Unassembled WGS sequence"/>
</dbReference>
<feature type="transmembrane region" description="Helical" evidence="1">
    <location>
        <begin position="49"/>
        <end position="72"/>
    </location>
</feature>
<feature type="transmembrane region" description="Helical" evidence="1">
    <location>
        <begin position="122"/>
        <end position="141"/>
    </location>
</feature>
<sequence length="206" mass="22130">MTREKLSISLLILMIAFALVVPLIGGSLVQDYSHVQSYISELGAVGTEWGKVVSLGGFLPIGLLVITFLVVNAPLVNPIGYSKIGYYLLLFVGASYIGAAFAPCDIGCPAEGSLRQNIHNLLGIFEYLIGGVGLLMFSMGFRKRTKSTFSCTVLAGLGILTIVSFFLMASVELSSFRGLFQRIAELCLFTSFIILGWPIAMKVTSG</sequence>
<reference evidence="3" key="1">
    <citation type="submission" date="2017-08" db="EMBL/GenBank/DDBJ databases">
        <title>A dynamic microbial community with high functional redundancy inhabits the cold, oxic subseafloor aquifer.</title>
        <authorList>
            <person name="Tully B.J."/>
            <person name="Wheat C.G."/>
            <person name="Glazer B.T."/>
            <person name="Huber J.A."/>
        </authorList>
    </citation>
    <scope>NUCLEOTIDE SEQUENCE [LARGE SCALE GENOMIC DNA]</scope>
</reference>
<feature type="transmembrane region" description="Helical" evidence="1">
    <location>
        <begin position="183"/>
        <end position="200"/>
    </location>
</feature>
<proteinExistence type="predicted"/>